<reference evidence="2" key="1">
    <citation type="submission" date="2021-05" db="EMBL/GenBank/DDBJ databases">
        <title>A free-living protist that lacks canonical eukaryotic 1 DNA replication and segregation systems.</title>
        <authorList>
            <person name="Salas-Leiva D.E."/>
            <person name="Tromer E.C."/>
            <person name="Curtis B.A."/>
            <person name="Jerlstrom-Hultqvist J."/>
            <person name="Kolisko M."/>
            <person name="Yi Z."/>
            <person name="Salas-Leiva J.S."/>
            <person name="Gallot-Lavallee L."/>
            <person name="Kops G.J.P.L."/>
            <person name="Archibald J.M."/>
            <person name="Simpson A.G.B."/>
            <person name="Roger A.J."/>
        </authorList>
    </citation>
    <scope>NUCLEOTIDE SEQUENCE</scope>
    <source>
        <strain evidence="2">BICM</strain>
    </source>
</reference>
<evidence type="ECO:0000313" key="3">
    <source>
        <dbReference type="Proteomes" id="UP000717585"/>
    </source>
</evidence>
<evidence type="ECO:0000313" key="2">
    <source>
        <dbReference type="EMBL" id="KAG9393769.1"/>
    </source>
</evidence>
<protein>
    <submittedName>
        <fullName evidence="2">Uncharacterized protein</fullName>
    </submittedName>
</protein>
<evidence type="ECO:0000256" key="1">
    <source>
        <dbReference type="SAM" id="Coils"/>
    </source>
</evidence>
<feature type="coiled-coil region" evidence="1">
    <location>
        <begin position="191"/>
        <end position="232"/>
    </location>
</feature>
<name>A0A8J6B3W4_9EUKA</name>
<accession>A0A8J6B3W4</accession>
<keyword evidence="1" id="KW-0175">Coiled coil</keyword>
<gene>
    <name evidence="2" type="ORF">J8273_4632</name>
</gene>
<dbReference type="EMBL" id="JAHDYR010000020">
    <property type="protein sequence ID" value="KAG9393769.1"/>
    <property type="molecule type" value="Genomic_DNA"/>
</dbReference>
<feature type="coiled-coil region" evidence="1">
    <location>
        <begin position="131"/>
        <end position="158"/>
    </location>
</feature>
<proteinExistence type="predicted"/>
<dbReference type="Gene3D" id="1.10.287.1490">
    <property type="match status" value="1"/>
</dbReference>
<comment type="caution">
    <text evidence="2">The sequence shown here is derived from an EMBL/GenBank/DDBJ whole genome shotgun (WGS) entry which is preliminary data.</text>
</comment>
<organism evidence="2 3">
    <name type="scientific">Carpediemonas membranifera</name>
    <dbReference type="NCBI Taxonomy" id="201153"/>
    <lineage>
        <taxon>Eukaryota</taxon>
        <taxon>Metamonada</taxon>
        <taxon>Carpediemonas-like organisms</taxon>
        <taxon>Carpediemonas</taxon>
    </lineage>
</organism>
<dbReference type="AlphaFoldDB" id="A0A8J6B3W4"/>
<keyword evidence="3" id="KW-1185">Reference proteome</keyword>
<sequence length="234" mass="26812">MEAPPDVAVLQTENDHLDRKIDSIYREILETLRETNTETQADHLNFDAEDTPLASILSLYENKHLDKIFNRDLIELFHRARARHDTLVEDIHEARARHDQHLYRARENYAVILSQLTRLMELKSAGSEREVERMKMQIQTVKSEHAAAQAKLGLLKDEERVLLAEMEPLRDEITKLTAELAKVSVPAEEDLDDLRAKVEAAKLANTEAHKQLDEVEEERAALIAQVSALRAQRG</sequence>
<dbReference type="Proteomes" id="UP000717585">
    <property type="component" value="Unassembled WGS sequence"/>
</dbReference>